<sequence length="326" mass="34249">MSAAAKLQAATRGHQVRQQVQIASQSHGVVSTTIRAPRNPLSLSVAPGTFVSDIQQHLQKGATFTRVSVSNGTLRIHGTHDYEGARNPQELVQSAALGAAVINGSYFVHKTGLQTECGETIENLGSPVGQVADRRDFIPVPGPWLSDYATITANDELILSGAPLLALDGKCLPIEDADRFHYRINGKDNPLNRLAGALTHSSDANERSAVSLVPIHLSAAIKVILQTLTTGGNRKAGVTMAQWQTITELAAKSVADALRPGHGGAGASTLNLDGGGSVFLGVRQINGVKILARGGLPDQPVRPLANVMASETDVASPVLSIRPYHP</sequence>
<gene>
    <name evidence="1" type="ORF">IA54_021620</name>
</gene>
<proteinExistence type="predicted"/>
<reference evidence="1 2" key="1">
    <citation type="journal article" date="2016" name="Plant Pathol.">
        <title>Genetic characterization of strains named as Xanthomonas axonopodis pv. dieffenbachiae leads to a taxonomic revision of the X. axonopodis species complex.</title>
        <authorList>
            <person name="Constantin E.C."/>
            <person name="Cleenwerck I."/>
            <person name="Maes M."/>
            <person name="Baeyen S."/>
            <person name="Van Malderghem C."/>
            <person name="De Vos P."/>
            <person name="Cottyn B."/>
        </authorList>
    </citation>
    <scope>NUCLEOTIDE SEQUENCE [LARGE SCALE GENOMIC DNA]</scope>
    <source>
        <strain evidence="2">LMG9055</strain>
    </source>
</reference>
<dbReference type="Proteomes" id="UP000050343">
    <property type="component" value="Unassembled WGS sequence"/>
</dbReference>
<comment type="caution">
    <text evidence="1">The sequence shown here is derived from an EMBL/GenBank/DDBJ whole genome shotgun (WGS) entry which is preliminary data.</text>
</comment>
<evidence type="ECO:0000313" key="1">
    <source>
        <dbReference type="EMBL" id="OQP80873.1"/>
    </source>
</evidence>
<reference evidence="1 2" key="2">
    <citation type="journal article" date="2017" name="Plant Pathol.">
        <title>Pathogenicity and virulence gene content of Xanthomonas strains infecting Araceae, formerly known as Xanthomonas axonopodis pv. dieffenbachiae.</title>
        <authorList>
            <person name="Constantin E.C."/>
            <person name="Haegeman A."/>
            <person name="Van Vaerenbergh J."/>
            <person name="Baeyen S."/>
            <person name="Van Malderghem C."/>
            <person name="Maes M."/>
            <person name="Cottyn B."/>
        </authorList>
    </citation>
    <scope>NUCLEOTIDE SEQUENCE [LARGE SCALE GENOMIC DNA]</scope>
    <source>
        <strain evidence="2">LMG9055</strain>
    </source>
</reference>
<evidence type="ECO:0008006" key="3">
    <source>
        <dbReference type="Google" id="ProtNLM"/>
    </source>
</evidence>
<dbReference type="EMBL" id="JPUO02000107">
    <property type="protein sequence ID" value="OQP80873.1"/>
    <property type="molecule type" value="Genomic_DNA"/>
</dbReference>
<organism evidence="1 2">
    <name type="scientific">Xanthomonas phaseoli pv. syngonii LMG 9055</name>
    <dbReference type="NCBI Taxonomy" id="1437878"/>
    <lineage>
        <taxon>Bacteria</taxon>
        <taxon>Pseudomonadati</taxon>
        <taxon>Pseudomonadota</taxon>
        <taxon>Gammaproteobacteria</taxon>
        <taxon>Lysobacterales</taxon>
        <taxon>Lysobacteraceae</taxon>
        <taxon>Xanthomonas</taxon>
    </lineage>
</organism>
<protein>
    <recommendedName>
        <fullName evidence="3">Phosphodiester glycosidase domain-containing protein</fullName>
    </recommendedName>
</protein>
<dbReference type="PROSITE" id="PS50096">
    <property type="entry name" value="IQ"/>
    <property type="match status" value="1"/>
</dbReference>
<dbReference type="AlphaFoldDB" id="A0A1V9HDC1"/>
<accession>A0A1V9HDC1</accession>
<evidence type="ECO:0000313" key="2">
    <source>
        <dbReference type="Proteomes" id="UP000050343"/>
    </source>
</evidence>
<name>A0A1V9HDC1_9XANT</name>